<dbReference type="Proteomes" id="UP001352223">
    <property type="component" value="Unassembled WGS sequence"/>
</dbReference>
<protein>
    <submittedName>
        <fullName evidence="2">Alpha/beta hydrolase</fullName>
    </submittedName>
</protein>
<dbReference type="GO" id="GO:0016787">
    <property type="term" value="F:hydrolase activity"/>
    <property type="evidence" value="ECO:0007669"/>
    <property type="project" value="UniProtKB-KW"/>
</dbReference>
<sequence length="281" mass="29459">MIVANRLRVPGATLHHETRGEGPPLLLLPGAGGDAAVLDAVADALADTFTVLTHDPRGYSRSTLDGPPGEQRVDVHADDALRLLDAVAPGEPAYVAGASSGAIVTLDLLARHPDRLRGALAHEPPSWSVLPDAAEQLAFFQDVHDTFLAEGLAAAGERFLRGVGPVLLPAPEPVAPGDPLPEHTRAMRARLLANAPLALRYEHRSFAAYVPDLDALATVSGRLTLAAGTGTRGHLPCRPAALIADRLGLPLVAFPGAHNGWSTHPAETAELLRTHLLGDTR</sequence>
<feature type="domain" description="AB hydrolase-1" evidence="1">
    <location>
        <begin position="23"/>
        <end position="152"/>
    </location>
</feature>
<dbReference type="Gene3D" id="3.40.50.1820">
    <property type="entry name" value="alpha/beta hydrolase"/>
    <property type="match status" value="1"/>
</dbReference>
<keyword evidence="3" id="KW-1185">Reference proteome</keyword>
<evidence type="ECO:0000259" key="1">
    <source>
        <dbReference type="Pfam" id="PF00561"/>
    </source>
</evidence>
<keyword evidence="2" id="KW-0378">Hydrolase</keyword>
<evidence type="ECO:0000313" key="3">
    <source>
        <dbReference type="Proteomes" id="UP001352223"/>
    </source>
</evidence>
<dbReference type="InterPro" id="IPR029058">
    <property type="entry name" value="AB_hydrolase_fold"/>
</dbReference>
<organism evidence="2 3">
    <name type="scientific">Streptomyces kunmingensis</name>
    <dbReference type="NCBI Taxonomy" id="68225"/>
    <lineage>
        <taxon>Bacteria</taxon>
        <taxon>Bacillati</taxon>
        <taxon>Actinomycetota</taxon>
        <taxon>Actinomycetes</taxon>
        <taxon>Kitasatosporales</taxon>
        <taxon>Streptomycetaceae</taxon>
        <taxon>Streptomyces</taxon>
    </lineage>
</organism>
<dbReference type="SUPFAM" id="SSF53474">
    <property type="entry name" value="alpha/beta-Hydrolases"/>
    <property type="match status" value="1"/>
</dbReference>
<reference evidence="2 3" key="1">
    <citation type="submission" date="2022-10" db="EMBL/GenBank/DDBJ databases">
        <authorList>
            <person name="Xie J."/>
            <person name="Shen N."/>
        </authorList>
    </citation>
    <scope>NUCLEOTIDE SEQUENCE [LARGE SCALE GENOMIC DNA]</scope>
    <source>
        <strain evidence="2 3">DSM 41681</strain>
    </source>
</reference>
<gene>
    <name evidence="2" type="ORF">OKJ48_09625</name>
</gene>
<dbReference type="EMBL" id="JAOZYB010000053">
    <property type="protein sequence ID" value="MEB3960504.1"/>
    <property type="molecule type" value="Genomic_DNA"/>
</dbReference>
<dbReference type="InterPro" id="IPR000073">
    <property type="entry name" value="AB_hydrolase_1"/>
</dbReference>
<name>A0ABU6C745_9ACTN</name>
<proteinExistence type="predicted"/>
<dbReference type="Pfam" id="PF00561">
    <property type="entry name" value="Abhydrolase_1"/>
    <property type="match status" value="1"/>
</dbReference>
<accession>A0ABU6C745</accession>
<dbReference type="PANTHER" id="PTHR43433:SF5">
    <property type="entry name" value="AB HYDROLASE-1 DOMAIN-CONTAINING PROTEIN"/>
    <property type="match status" value="1"/>
</dbReference>
<comment type="caution">
    <text evidence="2">The sequence shown here is derived from an EMBL/GenBank/DDBJ whole genome shotgun (WGS) entry which is preliminary data.</text>
</comment>
<dbReference type="RefSeq" id="WP_324767598.1">
    <property type="nucleotide sequence ID" value="NZ_BAAATS010000002.1"/>
</dbReference>
<evidence type="ECO:0000313" key="2">
    <source>
        <dbReference type="EMBL" id="MEB3960504.1"/>
    </source>
</evidence>
<dbReference type="PANTHER" id="PTHR43433">
    <property type="entry name" value="HYDROLASE, ALPHA/BETA FOLD FAMILY PROTEIN"/>
    <property type="match status" value="1"/>
</dbReference>
<dbReference type="InterPro" id="IPR050471">
    <property type="entry name" value="AB_hydrolase"/>
</dbReference>